<protein>
    <submittedName>
        <fullName evidence="1">Uncharacterized protein</fullName>
    </submittedName>
</protein>
<organism evidence="1 2">
    <name type="scientific">Ixodes persulcatus</name>
    <name type="common">Taiga tick</name>
    <dbReference type="NCBI Taxonomy" id="34615"/>
    <lineage>
        <taxon>Eukaryota</taxon>
        <taxon>Metazoa</taxon>
        <taxon>Ecdysozoa</taxon>
        <taxon>Arthropoda</taxon>
        <taxon>Chelicerata</taxon>
        <taxon>Arachnida</taxon>
        <taxon>Acari</taxon>
        <taxon>Parasitiformes</taxon>
        <taxon>Ixodida</taxon>
        <taxon>Ixodoidea</taxon>
        <taxon>Ixodidae</taxon>
        <taxon>Ixodinae</taxon>
        <taxon>Ixodes</taxon>
    </lineage>
</organism>
<evidence type="ECO:0000313" key="2">
    <source>
        <dbReference type="Proteomes" id="UP000805193"/>
    </source>
</evidence>
<reference evidence="1 2" key="1">
    <citation type="journal article" date="2020" name="Cell">
        <title>Large-Scale Comparative Analyses of Tick Genomes Elucidate Their Genetic Diversity and Vector Capacities.</title>
        <authorList>
            <consortium name="Tick Genome and Microbiome Consortium (TIGMIC)"/>
            <person name="Jia N."/>
            <person name="Wang J."/>
            <person name="Shi W."/>
            <person name="Du L."/>
            <person name="Sun Y."/>
            <person name="Zhan W."/>
            <person name="Jiang J.F."/>
            <person name="Wang Q."/>
            <person name="Zhang B."/>
            <person name="Ji P."/>
            <person name="Bell-Sakyi L."/>
            <person name="Cui X.M."/>
            <person name="Yuan T.T."/>
            <person name="Jiang B.G."/>
            <person name="Yang W.F."/>
            <person name="Lam T.T."/>
            <person name="Chang Q.C."/>
            <person name="Ding S.J."/>
            <person name="Wang X.J."/>
            <person name="Zhu J.G."/>
            <person name="Ruan X.D."/>
            <person name="Zhao L."/>
            <person name="Wei J.T."/>
            <person name="Ye R.Z."/>
            <person name="Que T.C."/>
            <person name="Du C.H."/>
            <person name="Zhou Y.H."/>
            <person name="Cheng J.X."/>
            <person name="Dai P.F."/>
            <person name="Guo W.B."/>
            <person name="Han X.H."/>
            <person name="Huang E.J."/>
            <person name="Li L.F."/>
            <person name="Wei W."/>
            <person name="Gao Y.C."/>
            <person name="Liu J.Z."/>
            <person name="Shao H.Z."/>
            <person name="Wang X."/>
            <person name="Wang C.C."/>
            <person name="Yang T.C."/>
            <person name="Huo Q.B."/>
            <person name="Li W."/>
            <person name="Chen H.Y."/>
            <person name="Chen S.E."/>
            <person name="Zhou L.G."/>
            <person name="Ni X.B."/>
            <person name="Tian J.H."/>
            <person name="Sheng Y."/>
            <person name="Liu T."/>
            <person name="Pan Y.S."/>
            <person name="Xia L.Y."/>
            <person name="Li J."/>
            <person name="Zhao F."/>
            <person name="Cao W.C."/>
        </authorList>
    </citation>
    <scope>NUCLEOTIDE SEQUENCE [LARGE SCALE GENOMIC DNA]</scope>
    <source>
        <strain evidence="1">Iper-2018</strain>
    </source>
</reference>
<comment type="caution">
    <text evidence="1">The sequence shown here is derived from an EMBL/GenBank/DDBJ whole genome shotgun (WGS) entry which is preliminary data.</text>
</comment>
<dbReference type="Proteomes" id="UP000805193">
    <property type="component" value="Unassembled WGS sequence"/>
</dbReference>
<name>A0AC60QXD9_IXOPE</name>
<proteinExistence type="predicted"/>
<keyword evidence="2" id="KW-1185">Reference proteome</keyword>
<gene>
    <name evidence="1" type="ORF">HPB47_014426</name>
</gene>
<accession>A0AC60QXD9</accession>
<dbReference type="EMBL" id="JABSTQ010002768">
    <property type="protein sequence ID" value="KAG0443885.1"/>
    <property type="molecule type" value="Genomic_DNA"/>
</dbReference>
<sequence>MQLSQVLSQLLWTCHHRSAALLHPWLHSKKSEQDLPQAHLGGGPATPSQHASQTPGTRGGKCRQSADEENTPVEQVLRAAAANIRFSDCPPEHTDKIAQSLSHLRLYMQQMSIDRRLSYIRQIADLAHEAVLAERREKGNENGTGATREREREMAGSFVGHLRTLVTTLFGFKVLPRCWVDPQDERRRLALNRKLAKGVKGMADVVAINPDSLNSGMLHIKMHTTSEVTVLACLTPSSMEKNMCVDKLISALANMTYDKLFQRLVKLRKNKPTSRIAQIKKNHLATPKIDVGMYFIQKKMNGV</sequence>
<evidence type="ECO:0000313" key="1">
    <source>
        <dbReference type="EMBL" id="KAG0443885.1"/>
    </source>
</evidence>